<dbReference type="RefSeq" id="WP_092731472.1">
    <property type="nucleotide sequence ID" value="NZ_FMXE01000023.1"/>
</dbReference>
<evidence type="ECO:0000313" key="3">
    <source>
        <dbReference type="Proteomes" id="UP000198756"/>
    </source>
</evidence>
<dbReference type="Proteomes" id="UP000198756">
    <property type="component" value="Unassembled WGS sequence"/>
</dbReference>
<keyword evidence="3" id="KW-1185">Reference proteome</keyword>
<evidence type="ECO:0000313" key="2">
    <source>
        <dbReference type="EMBL" id="SDA88149.1"/>
    </source>
</evidence>
<dbReference type="OrthoDB" id="883158at2"/>
<proteinExistence type="predicted"/>
<protein>
    <submittedName>
        <fullName evidence="2">Uncharacterized protein</fullName>
    </submittedName>
</protein>
<sequence>MNWEQLDKQLTEIVSKRNQLSQMDYADESYDDLEEELHDLEDDFNEAYEEVLEPQLEKIYSKLKSDTDILLPSAYLANAYKEMLPDANGVVTYEVAGKVGVPIESDQFDKLDVRIVLIPNPTRFVLVMNGKQMKDLWKSR</sequence>
<name>A0A1G5YZE2_9BACT</name>
<dbReference type="EMBL" id="FMXE01000023">
    <property type="protein sequence ID" value="SDA88149.1"/>
    <property type="molecule type" value="Genomic_DNA"/>
</dbReference>
<feature type="coiled-coil region" evidence="1">
    <location>
        <begin position="23"/>
        <end position="50"/>
    </location>
</feature>
<dbReference type="STRING" id="279824.SAMN03080617_03049"/>
<evidence type="ECO:0000256" key="1">
    <source>
        <dbReference type="SAM" id="Coils"/>
    </source>
</evidence>
<organism evidence="2 3">
    <name type="scientific">Algoriphagus alkaliphilus</name>
    <dbReference type="NCBI Taxonomy" id="279824"/>
    <lineage>
        <taxon>Bacteria</taxon>
        <taxon>Pseudomonadati</taxon>
        <taxon>Bacteroidota</taxon>
        <taxon>Cytophagia</taxon>
        <taxon>Cytophagales</taxon>
        <taxon>Cyclobacteriaceae</taxon>
        <taxon>Algoriphagus</taxon>
    </lineage>
</organism>
<gene>
    <name evidence="2" type="ORF">SAMN03080617_03049</name>
</gene>
<dbReference type="AlphaFoldDB" id="A0A1G5YZE2"/>
<keyword evidence="1" id="KW-0175">Coiled coil</keyword>
<reference evidence="3" key="1">
    <citation type="submission" date="2016-10" db="EMBL/GenBank/DDBJ databases">
        <authorList>
            <person name="Varghese N."/>
            <person name="Submissions S."/>
        </authorList>
    </citation>
    <scope>NUCLEOTIDE SEQUENCE [LARGE SCALE GENOMIC DNA]</scope>
    <source>
        <strain evidence="3">DSM 22703</strain>
    </source>
</reference>
<accession>A0A1G5YZE2</accession>